<dbReference type="InterPro" id="IPR036282">
    <property type="entry name" value="Glutathione-S-Trfase_C_sf"/>
</dbReference>
<reference evidence="2 3" key="1">
    <citation type="submission" date="2018-03" db="EMBL/GenBank/DDBJ databases">
        <title>Draft Genome Sequences of the Obligatory Marine Myxobacteria Enhygromyxa salina SWB005.</title>
        <authorList>
            <person name="Poehlein A."/>
            <person name="Moghaddam J.A."/>
            <person name="Harms H."/>
            <person name="Alanjari M."/>
            <person name="Koenig G.M."/>
            <person name="Daniel R."/>
            <person name="Schaeberle T.F."/>
        </authorList>
    </citation>
    <scope>NUCLEOTIDE SEQUENCE [LARGE SCALE GENOMIC DNA]</scope>
    <source>
        <strain evidence="2 3">SWB005</strain>
    </source>
</reference>
<sequence length="253" mass="27990">MPRLITIPASHFCELARWGLDHAGVDFEEQPHLQVMHLLATTRVGARRLTPVLVTDAGLVQGSVEILDWADQRRAPGRASVRASRARFAELLGVSLDEFGAATRRVFYANVARCSTELGMRINAPGAPVWERRLFRAMYPLMMGLARHACEVDARTVAAARVLIDRALDRVADRLGDGRPFLDGDHLCADDICFASLSVPLHPPPNYAVPLPEIADFPASVQREFNRYAEHPAVAHALNMYRGHRMRAAVDVA</sequence>
<protein>
    <recommendedName>
        <fullName evidence="1">GST N-terminal domain-containing protein</fullName>
    </recommendedName>
</protein>
<dbReference type="SUPFAM" id="SSF47616">
    <property type="entry name" value="GST C-terminal domain-like"/>
    <property type="match status" value="1"/>
</dbReference>
<accession>A0A2S9YEJ8</accession>
<dbReference type="RefSeq" id="WP_181197494.1">
    <property type="nucleotide sequence ID" value="NZ_PVNK01000081.1"/>
</dbReference>
<dbReference type="Pfam" id="PF13417">
    <property type="entry name" value="GST_N_3"/>
    <property type="match status" value="1"/>
</dbReference>
<dbReference type="InterPro" id="IPR036249">
    <property type="entry name" value="Thioredoxin-like_sf"/>
</dbReference>
<evidence type="ECO:0000313" key="3">
    <source>
        <dbReference type="Proteomes" id="UP000237968"/>
    </source>
</evidence>
<dbReference type="InterPro" id="IPR004045">
    <property type="entry name" value="Glutathione_S-Trfase_N"/>
</dbReference>
<dbReference type="Proteomes" id="UP000237968">
    <property type="component" value="Unassembled WGS sequence"/>
</dbReference>
<dbReference type="CDD" id="cd00570">
    <property type="entry name" value="GST_N_family"/>
    <property type="match status" value="1"/>
</dbReference>
<gene>
    <name evidence="2" type="ORF">ENSA5_15590</name>
</gene>
<organism evidence="2 3">
    <name type="scientific">Enhygromyxa salina</name>
    <dbReference type="NCBI Taxonomy" id="215803"/>
    <lineage>
        <taxon>Bacteria</taxon>
        <taxon>Pseudomonadati</taxon>
        <taxon>Myxococcota</taxon>
        <taxon>Polyangia</taxon>
        <taxon>Nannocystales</taxon>
        <taxon>Nannocystaceae</taxon>
        <taxon>Enhygromyxa</taxon>
    </lineage>
</organism>
<comment type="caution">
    <text evidence="2">The sequence shown here is derived from an EMBL/GenBank/DDBJ whole genome shotgun (WGS) entry which is preliminary data.</text>
</comment>
<feature type="domain" description="GST N-terminal" evidence="1">
    <location>
        <begin position="4"/>
        <end position="75"/>
    </location>
</feature>
<evidence type="ECO:0000313" key="2">
    <source>
        <dbReference type="EMBL" id="PRQ03529.1"/>
    </source>
</evidence>
<dbReference type="EMBL" id="PVNK01000081">
    <property type="protein sequence ID" value="PRQ03529.1"/>
    <property type="molecule type" value="Genomic_DNA"/>
</dbReference>
<proteinExistence type="predicted"/>
<dbReference type="SUPFAM" id="SSF52833">
    <property type="entry name" value="Thioredoxin-like"/>
    <property type="match status" value="1"/>
</dbReference>
<dbReference type="AlphaFoldDB" id="A0A2S9YEJ8"/>
<keyword evidence="3" id="KW-1185">Reference proteome</keyword>
<name>A0A2S9YEJ8_9BACT</name>
<evidence type="ECO:0000259" key="1">
    <source>
        <dbReference type="Pfam" id="PF13417"/>
    </source>
</evidence>